<dbReference type="RefSeq" id="XP_028471820.1">
    <property type="nucleotide sequence ID" value="XM_028620945.1"/>
</dbReference>
<dbReference type="EMBL" id="RSCE01000022">
    <property type="protein sequence ID" value="RSH76673.1"/>
    <property type="molecule type" value="Genomic_DNA"/>
</dbReference>
<dbReference type="GeneID" id="39589963"/>
<name>A0A427XD36_9TREE</name>
<sequence>MPWQQGGRFDLNRNVRRFPVRVCDGDADGNNYWKACVHIWVPVAFNLYEIRKHMWKRTFGDCTGNRMGFNRGKWCTGEWLNLTSYQLVFRCKFCKREMDTNPWDGK</sequence>
<proteinExistence type="predicted"/>
<accession>A0A427XD36</accession>
<evidence type="ECO:0000313" key="2">
    <source>
        <dbReference type="Proteomes" id="UP000279236"/>
    </source>
</evidence>
<comment type="caution">
    <text evidence="1">The sequence shown here is derived from an EMBL/GenBank/DDBJ whole genome shotgun (WGS) entry which is preliminary data.</text>
</comment>
<reference evidence="1 2" key="1">
    <citation type="submission" date="2018-11" db="EMBL/GenBank/DDBJ databases">
        <title>Genome sequence of Apiotrichum porosum DSM 27194.</title>
        <authorList>
            <person name="Aliyu H."/>
            <person name="Gorte O."/>
            <person name="Ochsenreither K."/>
        </authorList>
    </citation>
    <scope>NUCLEOTIDE SEQUENCE [LARGE SCALE GENOMIC DNA]</scope>
    <source>
        <strain evidence="1 2">DSM 27194</strain>
    </source>
</reference>
<dbReference type="Proteomes" id="UP000279236">
    <property type="component" value="Unassembled WGS sequence"/>
</dbReference>
<dbReference type="AlphaFoldDB" id="A0A427XD36"/>
<evidence type="ECO:0000313" key="1">
    <source>
        <dbReference type="EMBL" id="RSH76673.1"/>
    </source>
</evidence>
<protein>
    <submittedName>
        <fullName evidence="1">Uncharacterized protein</fullName>
    </submittedName>
</protein>
<keyword evidence="2" id="KW-1185">Reference proteome</keyword>
<organism evidence="1 2">
    <name type="scientific">Apiotrichum porosum</name>
    <dbReference type="NCBI Taxonomy" id="105984"/>
    <lineage>
        <taxon>Eukaryota</taxon>
        <taxon>Fungi</taxon>
        <taxon>Dikarya</taxon>
        <taxon>Basidiomycota</taxon>
        <taxon>Agaricomycotina</taxon>
        <taxon>Tremellomycetes</taxon>
        <taxon>Trichosporonales</taxon>
        <taxon>Trichosporonaceae</taxon>
        <taxon>Apiotrichum</taxon>
    </lineage>
</organism>
<gene>
    <name evidence="1" type="ORF">EHS24_005420</name>
</gene>